<proteinExistence type="predicted"/>
<organism evidence="1 2">
    <name type="scientific">Arachis hypogaea</name>
    <name type="common">Peanut</name>
    <dbReference type="NCBI Taxonomy" id="3818"/>
    <lineage>
        <taxon>Eukaryota</taxon>
        <taxon>Viridiplantae</taxon>
        <taxon>Streptophyta</taxon>
        <taxon>Embryophyta</taxon>
        <taxon>Tracheophyta</taxon>
        <taxon>Spermatophyta</taxon>
        <taxon>Magnoliopsida</taxon>
        <taxon>eudicotyledons</taxon>
        <taxon>Gunneridae</taxon>
        <taxon>Pentapetalae</taxon>
        <taxon>rosids</taxon>
        <taxon>fabids</taxon>
        <taxon>Fabales</taxon>
        <taxon>Fabaceae</taxon>
        <taxon>Papilionoideae</taxon>
        <taxon>50 kb inversion clade</taxon>
        <taxon>dalbergioids sensu lato</taxon>
        <taxon>Dalbergieae</taxon>
        <taxon>Pterocarpus clade</taxon>
        <taxon>Arachis</taxon>
    </lineage>
</organism>
<gene>
    <name evidence="1" type="ORF">Ahy_B01g056449</name>
</gene>
<evidence type="ECO:0000313" key="2">
    <source>
        <dbReference type="Proteomes" id="UP000289738"/>
    </source>
</evidence>
<protein>
    <submittedName>
        <fullName evidence="1">Uncharacterized protein</fullName>
    </submittedName>
</protein>
<dbReference type="AlphaFoldDB" id="A0A445AYW6"/>
<dbReference type="Proteomes" id="UP000289738">
    <property type="component" value="Chromosome B01"/>
</dbReference>
<accession>A0A445AYW6</accession>
<reference evidence="1 2" key="1">
    <citation type="submission" date="2019-01" db="EMBL/GenBank/DDBJ databases">
        <title>Sequencing of cultivated peanut Arachis hypogaea provides insights into genome evolution and oil improvement.</title>
        <authorList>
            <person name="Chen X."/>
        </authorList>
    </citation>
    <scope>NUCLEOTIDE SEQUENCE [LARGE SCALE GENOMIC DNA]</scope>
    <source>
        <strain evidence="2">cv. Fuhuasheng</strain>
        <tissue evidence="1">Leaves</tissue>
    </source>
</reference>
<dbReference type="EMBL" id="SDMP01000011">
    <property type="protein sequence ID" value="RYR31617.1"/>
    <property type="molecule type" value="Genomic_DNA"/>
</dbReference>
<name>A0A445AYW6_ARAHY</name>
<comment type="caution">
    <text evidence="1">The sequence shown here is derived from an EMBL/GenBank/DDBJ whole genome shotgun (WGS) entry which is preliminary data.</text>
</comment>
<sequence length="116" mass="12354">MEHGKPRALLLNVDKNLAVVSIKTNIVGNESNVPAGVADNLLVVYIGLSCNLSKDHDHVGLGAGFTGNLAVWVLLEAGVKDSIGDLITELVWVSLVHRLGGEKESLCCHFLLTAQQ</sequence>
<evidence type="ECO:0000313" key="1">
    <source>
        <dbReference type="EMBL" id="RYR31617.1"/>
    </source>
</evidence>
<keyword evidence="2" id="KW-1185">Reference proteome</keyword>